<sequence>MDWQKIEQLIDKYFEGTTSLEEEMVLKNYFSQENVADELKQFQPLFSYLQLAKEETAPNKTVLKSKKPFKKWISIAAVFILIASLTTIWNLKATDSQDLGTFDDPEIAYAETLKALELLASNVNYGMESVNYINEYEYSKNLIFKN</sequence>
<reference evidence="2" key="2">
    <citation type="submission" date="2020-09" db="EMBL/GenBank/DDBJ databases">
        <authorList>
            <person name="Sun Q."/>
            <person name="Zhou Y."/>
        </authorList>
    </citation>
    <scope>NUCLEOTIDE SEQUENCE</scope>
    <source>
        <strain evidence="2">CGMCC 1.12506</strain>
    </source>
</reference>
<feature type="transmembrane region" description="Helical" evidence="1">
    <location>
        <begin position="72"/>
        <end position="91"/>
    </location>
</feature>
<dbReference type="RefSeq" id="WP_188362399.1">
    <property type="nucleotide sequence ID" value="NZ_BMFG01000007.1"/>
</dbReference>
<name>A0A916Y3R6_9FLAO</name>
<evidence type="ECO:0000313" key="2">
    <source>
        <dbReference type="EMBL" id="GGD29605.1"/>
    </source>
</evidence>
<protein>
    <recommendedName>
        <fullName evidence="4">Anti-sigma factor</fullName>
    </recommendedName>
</protein>
<evidence type="ECO:0008006" key="4">
    <source>
        <dbReference type="Google" id="ProtNLM"/>
    </source>
</evidence>
<evidence type="ECO:0000313" key="3">
    <source>
        <dbReference type="Proteomes" id="UP000625735"/>
    </source>
</evidence>
<dbReference type="Proteomes" id="UP000625735">
    <property type="component" value="Unassembled WGS sequence"/>
</dbReference>
<gene>
    <name evidence="2" type="ORF">GCM10011343_19740</name>
</gene>
<dbReference type="AlphaFoldDB" id="A0A916Y3R6"/>
<keyword evidence="1" id="KW-0472">Membrane</keyword>
<keyword evidence="3" id="KW-1185">Reference proteome</keyword>
<organism evidence="2 3">
    <name type="scientific">Flavobacterium orientale</name>
    <dbReference type="NCBI Taxonomy" id="1756020"/>
    <lineage>
        <taxon>Bacteria</taxon>
        <taxon>Pseudomonadati</taxon>
        <taxon>Bacteroidota</taxon>
        <taxon>Flavobacteriia</taxon>
        <taxon>Flavobacteriales</taxon>
        <taxon>Flavobacteriaceae</taxon>
        <taxon>Flavobacterium</taxon>
    </lineage>
</organism>
<dbReference type="EMBL" id="BMFG01000007">
    <property type="protein sequence ID" value="GGD29605.1"/>
    <property type="molecule type" value="Genomic_DNA"/>
</dbReference>
<comment type="caution">
    <text evidence="2">The sequence shown here is derived from an EMBL/GenBank/DDBJ whole genome shotgun (WGS) entry which is preliminary data.</text>
</comment>
<accession>A0A916Y3R6</accession>
<keyword evidence="1" id="KW-0812">Transmembrane</keyword>
<proteinExistence type="predicted"/>
<reference evidence="2" key="1">
    <citation type="journal article" date="2014" name="Int. J. Syst. Evol. Microbiol.">
        <title>Complete genome sequence of Corynebacterium casei LMG S-19264T (=DSM 44701T), isolated from a smear-ripened cheese.</title>
        <authorList>
            <consortium name="US DOE Joint Genome Institute (JGI-PGF)"/>
            <person name="Walter F."/>
            <person name="Albersmeier A."/>
            <person name="Kalinowski J."/>
            <person name="Ruckert C."/>
        </authorList>
    </citation>
    <scope>NUCLEOTIDE SEQUENCE</scope>
    <source>
        <strain evidence="2">CGMCC 1.12506</strain>
    </source>
</reference>
<evidence type="ECO:0000256" key="1">
    <source>
        <dbReference type="SAM" id="Phobius"/>
    </source>
</evidence>
<keyword evidence="1" id="KW-1133">Transmembrane helix</keyword>